<feature type="transmembrane region" description="Helical" evidence="8">
    <location>
        <begin position="93"/>
        <end position="113"/>
    </location>
</feature>
<dbReference type="InterPro" id="IPR050814">
    <property type="entry name" value="Myo-inositol_Transporter"/>
</dbReference>
<feature type="transmembrane region" description="Helical" evidence="8">
    <location>
        <begin position="145"/>
        <end position="168"/>
    </location>
</feature>
<feature type="domain" description="Major facilitator superfamily (MFS) profile" evidence="9">
    <location>
        <begin position="55"/>
        <end position="625"/>
    </location>
</feature>
<keyword evidence="11" id="KW-1185">Reference proteome</keyword>
<dbReference type="InterPro" id="IPR036259">
    <property type="entry name" value="MFS_trans_sf"/>
</dbReference>
<reference evidence="10" key="1">
    <citation type="submission" date="2021-11" db="EMBL/GenBank/DDBJ databases">
        <authorList>
            <person name="Schell T."/>
        </authorList>
    </citation>
    <scope>NUCLEOTIDE SEQUENCE</scope>
    <source>
        <strain evidence="10">M5</strain>
    </source>
</reference>
<dbReference type="InterPro" id="IPR003663">
    <property type="entry name" value="Sugar/inositol_transpt"/>
</dbReference>
<keyword evidence="3" id="KW-0813">Transport</keyword>
<evidence type="ECO:0000256" key="6">
    <source>
        <dbReference type="ARBA" id="ARBA00023136"/>
    </source>
</evidence>
<dbReference type="FunFam" id="1.20.1250.20:FF:000780">
    <property type="entry name" value="Proton myo-inositol cotransporter"/>
    <property type="match status" value="1"/>
</dbReference>
<name>A0A8J2WKQ5_9CRUS</name>
<dbReference type="Proteomes" id="UP000789390">
    <property type="component" value="Unassembled WGS sequence"/>
</dbReference>
<dbReference type="AlphaFoldDB" id="A0A8J2WKQ5"/>
<dbReference type="SUPFAM" id="SSF103473">
    <property type="entry name" value="MFS general substrate transporter"/>
    <property type="match status" value="2"/>
</dbReference>
<dbReference type="EMBL" id="CAKKLH010000223">
    <property type="protein sequence ID" value="CAH0106456.1"/>
    <property type="molecule type" value="Genomic_DNA"/>
</dbReference>
<feature type="transmembrane region" description="Helical" evidence="8">
    <location>
        <begin position="180"/>
        <end position="205"/>
    </location>
</feature>
<evidence type="ECO:0000256" key="3">
    <source>
        <dbReference type="ARBA" id="ARBA00022448"/>
    </source>
</evidence>
<dbReference type="PRINTS" id="PR00171">
    <property type="entry name" value="SUGRTRNSPORT"/>
</dbReference>
<feature type="transmembrane region" description="Helical" evidence="8">
    <location>
        <begin position="120"/>
        <end position="139"/>
    </location>
</feature>
<feature type="compositionally biased region" description="Polar residues" evidence="7">
    <location>
        <begin position="23"/>
        <end position="33"/>
    </location>
</feature>
<dbReference type="Gene3D" id="1.20.1250.20">
    <property type="entry name" value="MFS general substrate transporter like domains"/>
    <property type="match status" value="2"/>
</dbReference>
<feature type="transmembrane region" description="Helical" evidence="8">
    <location>
        <begin position="51"/>
        <end position="68"/>
    </location>
</feature>
<evidence type="ECO:0000256" key="1">
    <source>
        <dbReference type="ARBA" id="ARBA00004141"/>
    </source>
</evidence>
<dbReference type="PANTHER" id="PTHR48020:SF12">
    <property type="entry name" value="PROTON MYO-INOSITOL COTRANSPORTER"/>
    <property type="match status" value="1"/>
</dbReference>
<evidence type="ECO:0000313" key="11">
    <source>
        <dbReference type="Proteomes" id="UP000789390"/>
    </source>
</evidence>
<dbReference type="Pfam" id="PF00083">
    <property type="entry name" value="Sugar_tr"/>
    <property type="match status" value="3"/>
</dbReference>
<sequence length="693" mass="76127">MVGESSAVGSKRNEHEDDATIPLKSTGQQQLATSPCADDDMINSTSSSSKFVYVLAFFSAIGGFLFGYDTGVVSGAMLIIRKEMELSNGWHEAIVSATIAAAWIFSLFGGYLSDRLGRKPVILAASVVFTIGSIVMGAADGKEGLLAGRIIVGVGIGWMSTTVSVYIAESSPAYLRGRLVAFQSVLITMGRFCGALASAVAFTLYPPVTGRKEPVLMMTTDLLTSTKAAGAHHQHWPFRLQWLDVLNFSSRRYMLGIAAIPAVIQFVGFLLMPESPRWLFSHGKPDEARKVLQRIRGPCHNIDDELEAIKASVDESERELEYRRQRGQTANVVIQILQSPPVLRALFLGCLLQMFQQIAGINTVMYYSATIIQMAGFYDTSKAIWLSALVASVNFICTFLGIYLVEKVGRRRLTLGSLLGVVLSLAFLSVGFMIVDSNAYSVTEFFNDKQDLCNSASECNECNSIVDCGYCFMDDPANGGVSKGSCLLTKENSTFLSDYGPCNNLSSTAGLSSNAAGQSGFIYAYGWCPSPYGWITVLGLMTYLLFFAPGMGPMPWTINAEIYPLWARSTCNSIATSTNWFFNFLVSMTFLTITEILTRQGAFMFYCALSTVGLLLFWWLLPETKGRTLEEMEVVFSRPRTCPKPWDNWKIKKCKTGDSGACPEVGGESSKNVQYVQIRGLNRDRKELEEEDD</sequence>
<comment type="subcellular location">
    <subcellularLocation>
        <location evidence="1">Membrane</location>
        <topology evidence="1">Multi-pass membrane protein</topology>
    </subcellularLocation>
</comment>
<feature type="transmembrane region" description="Helical" evidence="8">
    <location>
        <begin position="253"/>
        <end position="272"/>
    </location>
</feature>
<dbReference type="PROSITE" id="PS00216">
    <property type="entry name" value="SUGAR_TRANSPORT_1"/>
    <property type="match status" value="2"/>
</dbReference>
<dbReference type="OrthoDB" id="6340912at2759"/>
<feature type="transmembrane region" description="Helical" evidence="8">
    <location>
        <begin position="579"/>
        <end position="597"/>
    </location>
</feature>
<gene>
    <name evidence="10" type="ORF">DGAL_LOCUS9611</name>
</gene>
<evidence type="ECO:0000256" key="2">
    <source>
        <dbReference type="ARBA" id="ARBA00010992"/>
    </source>
</evidence>
<evidence type="ECO:0000256" key="7">
    <source>
        <dbReference type="SAM" id="MobiDB-lite"/>
    </source>
</evidence>
<dbReference type="InterPro" id="IPR005829">
    <property type="entry name" value="Sugar_transporter_CS"/>
</dbReference>
<dbReference type="GO" id="GO:0016324">
    <property type="term" value="C:apical plasma membrane"/>
    <property type="evidence" value="ECO:0007669"/>
    <property type="project" value="TreeGrafter"/>
</dbReference>
<feature type="transmembrane region" description="Helical" evidence="8">
    <location>
        <begin position="532"/>
        <end position="558"/>
    </location>
</feature>
<comment type="caution">
    <text evidence="10">The sequence shown here is derived from an EMBL/GenBank/DDBJ whole genome shotgun (WGS) entry which is preliminary data.</text>
</comment>
<keyword evidence="5 8" id="KW-1133">Transmembrane helix</keyword>
<feature type="region of interest" description="Disordered" evidence="7">
    <location>
        <begin position="1"/>
        <end position="36"/>
    </location>
</feature>
<evidence type="ECO:0000256" key="5">
    <source>
        <dbReference type="ARBA" id="ARBA00022989"/>
    </source>
</evidence>
<protein>
    <recommendedName>
        <fullName evidence="9">Major facilitator superfamily (MFS) profile domain-containing protein</fullName>
    </recommendedName>
</protein>
<feature type="transmembrane region" description="Helical" evidence="8">
    <location>
        <begin position="417"/>
        <end position="435"/>
    </location>
</feature>
<dbReference type="InterPro" id="IPR020846">
    <property type="entry name" value="MFS_dom"/>
</dbReference>
<dbReference type="PROSITE" id="PS00217">
    <property type="entry name" value="SUGAR_TRANSPORT_2"/>
    <property type="match status" value="1"/>
</dbReference>
<comment type="similarity">
    <text evidence="2">Belongs to the major facilitator superfamily. Sugar transporter (TC 2.A.1.1) family.</text>
</comment>
<accession>A0A8J2WKQ5</accession>
<evidence type="ECO:0000313" key="10">
    <source>
        <dbReference type="EMBL" id="CAH0106456.1"/>
    </source>
</evidence>
<dbReference type="GO" id="GO:0005366">
    <property type="term" value="F:myo-inositol:proton symporter activity"/>
    <property type="evidence" value="ECO:0007669"/>
    <property type="project" value="TreeGrafter"/>
</dbReference>
<feature type="transmembrane region" description="Helical" evidence="8">
    <location>
        <begin position="603"/>
        <end position="621"/>
    </location>
</feature>
<organism evidence="10 11">
    <name type="scientific">Daphnia galeata</name>
    <dbReference type="NCBI Taxonomy" id="27404"/>
    <lineage>
        <taxon>Eukaryota</taxon>
        <taxon>Metazoa</taxon>
        <taxon>Ecdysozoa</taxon>
        <taxon>Arthropoda</taxon>
        <taxon>Crustacea</taxon>
        <taxon>Branchiopoda</taxon>
        <taxon>Diplostraca</taxon>
        <taxon>Cladocera</taxon>
        <taxon>Anomopoda</taxon>
        <taxon>Daphniidae</taxon>
        <taxon>Daphnia</taxon>
    </lineage>
</organism>
<keyword evidence="4 8" id="KW-0812">Transmembrane</keyword>
<dbReference type="PANTHER" id="PTHR48020">
    <property type="entry name" value="PROTON MYO-INOSITOL COTRANSPORTER"/>
    <property type="match status" value="1"/>
</dbReference>
<keyword evidence="6 8" id="KW-0472">Membrane</keyword>
<evidence type="ECO:0000256" key="8">
    <source>
        <dbReference type="SAM" id="Phobius"/>
    </source>
</evidence>
<dbReference type="PROSITE" id="PS50850">
    <property type="entry name" value="MFS"/>
    <property type="match status" value="1"/>
</dbReference>
<feature type="transmembrane region" description="Helical" evidence="8">
    <location>
        <begin position="384"/>
        <end position="405"/>
    </location>
</feature>
<dbReference type="InterPro" id="IPR005828">
    <property type="entry name" value="MFS_sugar_transport-like"/>
</dbReference>
<evidence type="ECO:0000259" key="9">
    <source>
        <dbReference type="PROSITE" id="PS50850"/>
    </source>
</evidence>
<proteinExistence type="inferred from homology"/>
<evidence type="ECO:0000256" key="4">
    <source>
        <dbReference type="ARBA" id="ARBA00022692"/>
    </source>
</evidence>